<accession>A0ABT1S010</accession>
<dbReference type="EMBL" id="JANFZH010000021">
    <property type="protein sequence ID" value="MCQ4840256.1"/>
    <property type="molecule type" value="Genomic_DNA"/>
</dbReference>
<evidence type="ECO:0000313" key="8">
    <source>
        <dbReference type="Proteomes" id="UP001524473"/>
    </source>
</evidence>
<evidence type="ECO:0000256" key="4">
    <source>
        <dbReference type="ARBA" id="ARBA00023139"/>
    </source>
</evidence>
<proteinExistence type="predicted"/>
<dbReference type="RefSeq" id="WP_066863087.1">
    <property type="nucleotide sequence ID" value="NZ_CABKVV010000013.1"/>
</dbReference>
<sequence length="442" mass="49116">MKRNRTLAGALALILICSAFLFSGCSSKPSGSASSPKETSSEGKSTEKKVTLEYYSWGDEDAYMPEIVDAFNSQSTSTQVNLTIVPTSGGTEYEDKIVALLASGADMDLFGASTVKLFIKYRDAGNLSDMTDAIQKAGIDLNQYGDDFQSTLKDGKCYALPYRFTAQALFYNKKIFDAEGISYPEQLTWEEYAKLAKQLTKTRDDGTVQWGGFLPTWLGEPIMAVQMGSSVLDEDTGPLKQWLGFLGQIYNEDKSHMSFEEMNSTSTDWLKIFLNGDVALLPNGEWTIGNAQKELKDNPDLAGKCEIGVTYMPLPDSVKDPVTVGGHNTFIMINSRSEKFDNAFEFVQYLTGPEGAEYLVKGGMLPSYSDDSITKLYQETAKLDSTDAFFQTKTRYESEPVAIFSEIDTIWREEKELYLIGEKTLDEAISSFAERREPILNP</sequence>
<evidence type="ECO:0000256" key="3">
    <source>
        <dbReference type="ARBA" id="ARBA00023136"/>
    </source>
</evidence>
<evidence type="ECO:0000256" key="5">
    <source>
        <dbReference type="ARBA" id="ARBA00023288"/>
    </source>
</evidence>
<evidence type="ECO:0000256" key="6">
    <source>
        <dbReference type="SAM" id="SignalP"/>
    </source>
</evidence>
<name>A0ABT1S010_9FIRM</name>
<dbReference type="GeneID" id="90532127"/>
<dbReference type="PROSITE" id="PS51257">
    <property type="entry name" value="PROKAR_LIPOPROTEIN"/>
    <property type="match status" value="1"/>
</dbReference>
<dbReference type="PANTHER" id="PTHR43649:SF33">
    <property type="entry name" value="POLYGALACTURONAN_RHAMNOGALACTURONAN-BINDING PROTEIN YTCQ"/>
    <property type="match status" value="1"/>
</dbReference>
<keyword evidence="3" id="KW-0472">Membrane</keyword>
<keyword evidence="4" id="KW-0564">Palmitate</keyword>
<dbReference type="Pfam" id="PF13416">
    <property type="entry name" value="SBP_bac_8"/>
    <property type="match status" value="1"/>
</dbReference>
<dbReference type="SUPFAM" id="SSF53850">
    <property type="entry name" value="Periplasmic binding protein-like II"/>
    <property type="match status" value="1"/>
</dbReference>
<evidence type="ECO:0000256" key="1">
    <source>
        <dbReference type="ARBA" id="ARBA00022475"/>
    </source>
</evidence>
<evidence type="ECO:0000256" key="2">
    <source>
        <dbReference type="ARBA" id="ARBA00022729"/>
    </source>
</evidence>
<feature type="chain" id="PRO_5046113588" evidence="6">
    <location>
        <begin position="24"/>
        <end position="442"/>
    </location>
</feature>
<reference evidence="7 8" key="1">
    <citation type="submission" date="2022-06" db="EMBL/GenBank/DDBJ databases">
        <title>Isolation of gut microbiota from human fecal samples.</title>
        <authorList>
            <person name="Pamer E.G."/>
            <person name="Barat B."/>
            <person name="Waligurski E."/>
            <person name="Medina S."/>
            <person name="Paddock L."/>
            <person name="Mostad J."/>
        </authorList>
    </citation>
    <scope>NUCLEOTIDE SEQUENCE [LARGE SCALE GENOMIC DNA]</scope>
    <source>
        <strain evidence="7 8">DFI.9.73</strain>
    </source>
</reference>
<comment type="caution">
    <text evidence="7">The sequence shown here is derived from an EMBL/GenBank/DDBJ whole genome shotgun (WGS) entry which is preliminary data.</text>
</comment>
<keyword evidence="8" id="KW-1185">Reference proteome</keyword>
<dbReference type="InterPro" id="IPR006059">
    <property type="entry name" value="SBP"/>
</dbReference>
<keyword evidence="2 6" id="KW-0732">Signal</keyword>
<organism evidence="7 8">
    <name type="scientific">Neglectibacter timonensis</name>
    <dbReference type="NCBI Taxonomy" id="1776382"/>
    <lineage>
        <taxon>Bacteria</taxon>
        <taxon>Bacillati</taxon>
        <taxon>Bacillota</taxon>
        <taxon>Clostridia</taxon>
        <taxon>Eubacteriales</taxon>
        <taxon>Oscillospiraceae</taxon>
        <taxon>Neglectibacter</taxon>
    </lineage>
</organism>
<dbReference type="InterPro" id="IPR050490">
    <property type="entry name" value="Bact_solute-bd_prot1"/>
</dbReference>
<protein>
    <submittedName>
        <fullName evidence="7">Extracellular solute-binding protein</fullName>
    </submittedName>
</protein>
<dbReference type="Proteomes" id="UP001524473">
    <property type="component" value="Unassembled WGS sequence"/>
</dbReference>
<dbReference type="PANTHER" id="PTHR43649">
    <property type="entry name" value="ARABINOSE-BINDING PROTEIN-RELATED"/>
    <property type="match status" value="1"/>
</dbReference>
<gene>
    <name evidence="7" type="ORF">NE695_10065</name>
</gene>
<keyword evidence="1" id="KW-1003">Cell membrane</keyword>
<evidence type="ECO:0000313" key="7">
    <source>
        <dbReference type="EMBL" id="MCQ4840256.1"/>
    </source>
</evidence>
<dbReference type="Gene3D" id="3.40.190.10">
    <property type="entry name" value="Periplasmic binding protein-like II"/>
    <property type="match status" value="1"/>
</dbReference>
<feature type="signal peptide" evidence="6">
    <location>
        <begin position="1"/>
        <end position="23"/>
    </location>
</feature>
<keyword evidence="5" id="KW-0449">Lipoprotein</keyword>